<evidence type="ECO:0000313" key="2">
    <source>
        <dbReference type="Proteomes" id="UP001474421"/>
    </source>
</evidence>
<feature type="non-terminal residue" evidence="1">
    <location>
        <position position="1"/>
    </location>
</feature>
<dbReference type="AlphaFoldDB" id="A0AAW1C0U5"/>
<keyword evidence="2" id="KW-1185">Reference proteome</keyword>
<comment type="caution">
    <text evidence="1">The sequence shown here is derived from an EMBL/GenBank/DDBJ whole genome shotgun (WGS) entry which is preliminary data.</text>
</comment>
<name>A0AAW1C0U5_CROAD</name>
<reference evidence="1 2" key="1">
    <citation type="journal article" date="2024" name="Proc. Natl. Acad. Sci. U.S.A.">
        <title>The genetic regulatory architecture and epigenomic basis for age-related changes in rattlesnake venom.</title>
        <authorList>
            <person name="Hogan M.P."/>
            <person name="Holding M.L."/>
            <person name="Nystrom G.S."/>
            <person name="Colston T.J."/>
            <person name="Bartlett D.A."/>
            <person name="Mason A.J."/>
            <person name="Ellsworth S.A."/>
            <person name="Rautsaw R.M."/>
            <person name="Lawrence K.C."/>
            <person name="Strickland J.L."/>
            <person name="He B."/>
            <person name="Fraser P."/>
            <person name="Margres M.J."/>
            <person name="Gilbert D.M."/>
            <person name="Gibbs H.L."/>
            <person name="Parkinson C.L."/>
            <person name="Rokyta D.R."/>
        </authorList>
    </citation>
    <scope>NUCLEOTIDE SEQUENCE [LARGE SCALE GENOMIC DNA]</scope>
    <source>
        <strain evidence="1">DRR0105</strain>
    </source>
</reference>
<gene>
    <name evidence="1" type="ORF">NXF25_006096</name>
</gene>
<feature type="non-terminal residue" evidence="1">
    <location>
        <position position="140"/>
    </location>
</feature>
<accession>A0AAW1C0U5</accession>
<proteinExistence type="predicted"/>
<protein>
    <submittedName>
        <fullName evidence="1">Uncharacterized protein</fullName>
    </submittedName>
</protein>
<dbReference type="Proteomes" id="UP001474421">
    <property type="component" value="Unassembled WGS sequence"/>
</dbReference>
<sequence length="140" mass="15613">CPRAQELFTKLTRKKRAKWTVKLSSLFSKGGLRLGANGNLSPPSAPRISQMVMVRRALAVRAPQLPTVAAPLMCPVPIQTNAWMLSAQTTTFWGTLMGCLKRKPPFSLILQPMKTRTAIVPNWTIQAVGKCRDFQTYRIC</sequence>
<dbReference type="EMBL" id="JAOTOJ010000002">
    <property type="protein sequence ID" value="KAK9407322.1"/>
    <property type="molecule type" value="Genomic_DNA"/>
</dbReference>
<evidence type="ECO:0000313" key="1">
    <source>
        <dbReference type="EMBL" id="KAK9407322.1"/>
    </source>
</evidence>
<organism evidence="1 2">
    <name type="scientific">Crotalus adamanteus</name>
    <name type="common">Eastern diamondback rattlesnake</name>
    <dbReference type="NCBI Taxonomy" id="8729"/>
    <lineage>
        <taxon>Eukaryota</taxon>
        <taxon>Metazoa</taxon>
        <taxon>Chordata</taxon>
        <taxon>Craniata</taxon>
        <taxon>Vertebrata</taxon>
        <taxon>Euteleostomi</taxon>
        <taxon>Lepidosauria</taxon>
        <taxon>Squamata</taxon>
        <taxon>Bifurcata</taxon>
        <taxon>Unidentata</taxon>
        <taxon>Episquamata</taxon>
        <taxon>Toxicofera</taxon>
        <taxon>Serpentes</taxon>
        <taxon>Colubroidea</taxon>
        <taxon>Viperidae</taxon>
        <taxon>Crotalinae</taxon>
        <taxon>Crotalus</taxon>
    </lineage>
</organism>